<reference evidence="3" key="1">
    <citation type="submission" date="2022-08" db="EMBL/GenBank/DDBJ databases">
        <title>Novel sulphate-reducing endosymbionts in the free-living metamonad Anaeramoeba.</title>
        <authorList>
            <person name="Jerlstrom-Hultqvist J."/>
            <person name="Cepicka I."/>
            <person name="Gallot-Lavallee L."/>
            <person name="Salas-Leiva D."/>
            <person name="Curtis B.A."/>
            <person name="Zahonova K."/>
            <person name="Pipaliya S."/>
            <person name="Dacks J."/>
            <person name="Roger A.J."/>
        </authorList>
    </citation>
    <scope>NUCLEOTIDE SEQUENCE</scope>
    <source>
        <strain evidence="3">Busselton2</strain>
    </source>
</reference>
<dbReference type="PANTHER" id="PTHR12354">
    <property type="entry name" value="INTERFERON-RELATED DEVELOPMENTAL REGULATOR"/>
    <property type="match status" value="1"/>
</dbReference>
<comment type="caution">
    <text evidence="3">The sequence shown here is derived from an EMBL/GenBank/DDBJ whole genome shotgun (WGS) entry which is preliminary data.</text>
</comment>
<dbReference type="SUPFAM" id="SSF48371">
    <property type="entry name" value="ARM repeat"/>
    <property type="match status" value="1"/>
</dbReference>
<dbReference type="Proteomes" id="UP001146793">
    <property type="component" value="Unassembled WGS sequence"/>
</dbReference>
<feature type="domain" description="Interferon-related developmental regulator N-terminal" evidence="2">
    <location>
        <begin position="5"/>
        <end position="265"/>
    </location>
</feature>
<dbReference type="InterPro" id="IPR007701">
    <property type="entry name" value="Interferon-rel_develop_reg_N"/>
</dbReference>
<protein>
    <recommendedName>
        <fullName evidence="2">Interferon-related developmental regulator N-terminal domain-containing protein</fullName>
    </recommendedName>
</protein>
<dbReference type="AlphaFoldDB" id="A0AAV7ZK92"/>
<sequence>MKGTKTEKSTFNTQLDNLFESFGSSQKKTRIEALSEMYHISSHYYVPLLFDQYDYLTKCYSKCLQNKQEIESVLVIQNLQSMVISVPKYATKIFLLYHQTLLSVIRNKNPENLKVESLRLLSVLCLLLKDHDMNDELNSILFQLVEYSNKKSDKKITDRLLTEILRTCGILLTSLPTSFLERPNEGEHSELFFYQFDYLYYHFLNYFDSTSQEIKNESAQIITLLWSIKQSDASLDSVDFETQFDELIWMLNDLSSQCTKSNKKNKFKKKIQIQEMIDSLQGNNFPTKEFQIKSNSINITNWVHFKQLELFKKILKTGFQKHMEKNNLFWGLFNYQIINYKKTNSFCARSQDRKQYHKKNSKILKNKRKLCRQQKMKALDNYF</sequence>
<proteinExistence type="inferred from homology"/>
<evidence type="ECO:0000256" key="1">
    <source>
        <dbReference type="ARBA" id="ARBA00008828"/>
    </source>
</evidence>
<evidence type="ECO:0000259" key="2">
    <source>
        <dbReference type="Pfam" id="PF05004"/>
    </source>
</evidence>
<name>A0AAV7ZK92_9EUKA</name>
<dbReference type="PANTHER" id="PTHR12354:SF1">
    <property type="entry name" value="INTERFERON-RELATED DEVELOPMENTAL REGULATOR 1"/>
    <property type="match status" value="1"/>
</dbReference>
<accession>A0AAV7ZK92</accession>
<gene>
    <name evidence="3" type="ORF">M0812_11853</name>
</gene>
<dbReference type="InterPro" id="IPR039777">
    <property type="entry name" value="IFRD"/>
</dbReference>
<dbReference type="InterPro" id="IPR016024">
    <property type="entry name" value="ARM-type_fold"/>
</dbReference>
<evidence type="ECO:0000313" key="3">
    <source>
        <dbReference type="EMBL" id="KAJ3442123.1"/>
    </source>
</evidence>
<dbReference type="EMBL" id="JANTQA010000026">
    <property type="protein sequence ID" value="KAJ3442123.1"/>
    <property type="molecule type" value="Genomic_DNA"/>
</dbReference>
<comment type="similarity">
    <text evidence="1">Belongs to the IFRD family.</text>
</comment>
<evidence type="ECO:0000313" key="4">
    <source>
        <dbReference type="Proteomes" id="UP001146793"/>
    </source>
</evidence>
<dbReference type="Pfam" id="PF05004">
    <property type="entry name" value="IFRD"/>
    <property type="match status" value="1"/>
</dbReference>
<organism evidence="3 4">
    <name type="scientific">Anaeramoeba flamelloides</name>
    <dbReference type="NCBI Taxonomy" id="1746091"/>
    <lineage>
        <taxon>Eukaryota</taxon>
        <taxon>Metamonada</taxon>
        <taxon>Anaeramoebidae</taxon>
        <taxon>Anaeramoeba</taxon>
    </lineage>
</organism>